<keyword evidence="2" id="KW-1185">Reference proteome</keyword>
<organism evidence="2 3">
    <name type="scientific">Panagrolaimus davidi</name>
    <dbReference type="NCBI Taxonomy" id="227884"/>
    <lineage>
        <taxon>Eukaryota</taxon>
        <taxon>Metazoa</taxon>
        <taxon>Ecdysozoa</taxon>
        <taxon>Nematoda</taxon>
        <taxon>Chromadorea</taxon>
        <taxon>Rhabditida</taxon>
        <taxon>Tylenchina</taxon>
        <taxon>Panagrolaimomorpha</taxon>
        <taxon>Panagrolaimoidea</taxon>
        <taxon>Panagrolaimidae</taxon>
        <taxon>Panagrolaimus</taxon>
    </lineage>
</organism>
<proteinExistence type="predicted"/>
<feature type="compositionally biased region" description="Polar residues" evidence="1">
    <location>
        <begin position="38"/>
        <end position="79"/>
    </location>
</feature>
<feature type="compositionally biased region" description="Polar residues" evidence="1">
    <location>
        <begin position="1"/>
        <end position="11"/>
    </location>
</feature>
<feature type="compositionally biased region" description="Polar residues" evidence="1">
    <location>
        <begin position="177"/>
        <end position="198"/>
    </location>
</feature>
<accession>A0A914PV77</accession>
<sequence>MQTKRSTTNLSKSKKRKTTGVNENEESISAEENTSSSTDIIQAEETTPSSTDIIQAEETTPSSTDIIQAEETTPSSTDIIQAEETTPSSTDMLFNRIATNDSLDTVFNISAASSTVNDNANSNTQDVEQILQMLQPHLQFPSQAAPPPTAQPTPQDSQRTKQARKEQGARFRAIQAINKSRTNPPSTPPISQSTFNQRLDSKRAHLAKNKRQYEGAKESRQRADKKREQKRKGTRNERPRGIVARCFEKDLKRIRRQILEHYSHTKRLTTDELKNHIHSQTTLEITRDQILRSRDVYNALVKYFTKVKVFARLIEGSTIYGITAHFLNYDNEHEIELFKQCLLNSNTVTSMEVWDNVIASKENWIAEFGIDYAFRVPAADDRLFCERDEPTNDAENTE</sequence>
<dbReference type="AlphaFoldDB" id="A0A914PV77"/>
<dbReference type="Proteomes" id="UP000887578">
    <property type="component" value="Unplaced"/>
</dbReference>
<feature type="region of interest" description="Disordered" evidence="1">
    <location>
        <begin position="1"/>
        <end position="79"/>
    </location>
</feature>
<reference evidence="3" key="1">
    <citation type="submission" date="2022-11" db="UniProtKB">
        <authorList>
            <consortium name="WormBaseParasite"/>
        </authorList>
    </citation>
    <scope>IDENTIFICATION</scope>
</reference>
<evidence type="ECO:0000256" key="1">
    <source>
        <dbReference type="SAM" id="MobiDB-lite"/>
    </source>
</evidence>
<feature type="region of interest" description="Disordered" evidence="1">
    <location>
        <begin position="140"/>
        <end position="240"/>
    </location>
</feature>
<evidence type="ECO:0000313" key="2">
    <source>
        <dbReference type="Proteomes" id="UP000887578"/>
    </source>
</evidence>
<feature type="compositionally biased region" description="Basic and acidic residues" evidence="1">
    <location>
        <begin position="211"/>
        <end position="227"/>
    </location>
</feature>
<evidence type="ECO:0000313" key="3">
    <source>
        <dbReference type="WBParaSite" id="PDA_v2.g22648.t1"/>
    </source>
</evidence>
<dbReference type="WBParaSite" id="PDA_v2.g22648.t1">
    <property type="protein sequence ID" value="PDA_v2.g22648.t1"/>
    <property type="gene ID" value="PDA_v2.g22648"/>
</dbReference>
<protein>
    <submittedName>
        <fullName evidence="3">Uncharacterized protein</fullName>
    </submittedName>
</protein>
<name>A0A914PV77_9BILA</name>